<name>A0AAU7TE42_9ACTN</name>
<gene>
    <name evidence="2" type="ORF">ABN611_01445</name>
</gene>
<evidence type="ECO:0008006" key="3">
    <source>
        <dbReference type="Google" id="ProtNLM"/>
    </source>
</evidence>
<keyword evidence="1" id="KW-1133">Transmembrane helix</keyword>
<dbReference type="RefSeq" id="WP_350277900.1">
    <property type="nucleotide sequence ID" value="NZ_CP158165.1"/>
</dbReference>
<reference evidence="2" key="1">
    <citation type="submission" date="2024-06" db="EMBL/GenBank/DDBJ databases">
        <title>Kribbella sp. strain HUAS MG21 genome sequences.</title>
        <authorList>
            <person name="Mo P."/>
        </authorList>
    </citation>
    <scope>NUCLEOTIDE SEQUENCE</scope>
    <source>
        <strain evidence="2">HUAS MG21</strain>
    </source>
</reference>
<accession>A0AAU7TE42</accession>
<dbReference type="PANTHER" id="PTHR42305:SF1">
    <property type="entry name" value="MEMBRANE PROTEIN RV1733C-RELATED"/>
    <property type="match status" value="1"/>
</dbReference>
<keyword evidence="1" id="KW-0472">Membrane</keyword>
<proteinExistence type="predicted"/>
<feature type="transmembrane region" description="Helical" evidence="1">
    <location>
        <begin position="148"/>
        <end position="172"/>
    </location>
</feature>
<dbReference type="PANTHER" id="PTHR42305">
    <property type="entry name" value="MEMBRANE PROTEIN RV1733C-RELATED"/>
    <property type="match status" value="1"/>
</dbReference>
<organism evidence="2">
    <name type="scientific">Kribbella sp. HUAS MG21</name>
    <dbReference type="NCBI Taxonomy" id="3160966"/>
    <lineage>
        <taxon>Bacteria</taxon>
        <taxon>Bacillati</taxon>
        <taxon>Actinomycetota</taxon>
        <taxon>Actinomycetes</taxon>
        <taxon>Propionibacteriales</taxon>
        <taxon>Kribbellaceae</taxon>
        <taxon>Kribbella</taxon>
    </lineage>
</organism>
<dbReference type="AlphaFoldDB" id="A0AAU7TE42"/>
<sequence>MSTHRQRRAELVIRMQLRRISFAPNPLRRKEDRLEAALLLGALVAALLVIPAAAVLATTVRDNSASAAARQRAVLRPAQARTLDGTADAQLGQSTTPVRVQWFDAAGTAREGRHDVPIGTAVGTELQIWLDRTGQLARAPRTPAGSAALGGVAGVTASTLAWLFLFASYRLCRRPLDRRRTQAWEREWEQIAPRWTRRQP</sequence>
<keyword evidence="1" id="KW-0812">Transmembrane</keyword>
<protein>
    <recommendedName>
        <fullName evidence="3">Transmembrane protein</fullName>
    </recommendedName>
</protein>
<evidence type="ECO:0000313" key="2">
    <source>
        <dbReference type="EMBL" id="XBV25085.1"/>
    </source>
</evidence>
<dbReference type="InterPro" id="IPR039708">
    <property type="entry name" value="MT1774/Rv1733c-like"/>
</dbReference>
<evidence type="ECO:0000256" key="1">
    <source>
        <dbReference type="SAM" id="Phobius"/>
    </source>
</evidence>
<dbReference type="EMBL" id="CP158165">
    <property type="protein sequence ID" value="XBV25085.1"/>
    <property type="molecule type" value="Genomic_DNA"/>
</dbReference>